<sequence length="451" mass="51686">MAQSFGLGKIGNGESNMETLTTKIVKRPTDELFLYQAARRRIIEESGRRRYRVRMEAFKNARGRKQYIAHMQDNLDPISSVNTRVSGLSINDQKREARHSEVNRLSQNVQQAMEHLSLNGEDSRSILESEEGDGDSIQNVILRNFQRKYKAFADLEGSKSIEAIVGIHNEIEKRGGTTTSKDTIDLTLHHQELASWVSIRLPPRRRTYIDHQYFADVQMSLRDLTSNLHTILNPLQENTRGTQNVILGILKEKHKGFADMEGSRLIEELVKLQNEVEKRQGIVTSEDTINLMEHHQELAGRMNIALPSNQPALVNHQHVSDVQIALRELTSNLRMILRPSKINPNSFHNSILRELKEKYQKDPHAKVILGILEEMARVQDKIEAQEGSPTFGDFIEATYLNVKEFIWNERVDTESIHETPQCVSDVKNAHLIIQRNIDAKRGSYEYGLKFP</sequence>
<dbReference type="EnsemblFungi" id="PTTG_27370-t43_1">
    <property type="protein sequence ID" value="PTTG_27370-t43_1-p1"/>
    <property type="gene ID" value="PTTG_27370"/>
</dbReference>
<accession>A0A180GLH0</accession>
<reference evidence="1" key="1">
    <citation type="submission" date="2009-11" db="EMBL/GenBank/DDBJ databases">
        <authorList>
            <consortium name="The Broad Institute Genome Sequencing Platform"/>
            <person name="Ward D."/>
            <person name="Feldgarden M."/>
            <person name="Earl A."/>
            <person name="Young S.K."/>
            <person name="Zeng Q."/>
            <person name="Koehrsen M."/>
            <person name="Alvarado L."/>
            <person name="Berlin A."/>
            <person name="Bochicchio J."/>
            <person name="Borenstein D."/>
            <person name="Chapman S.B."/>
            <person name="Chen Z."/>
            <person name="Engels R."/>
            <person name="Freedman E."/>
            <person name="Gellesch M."/>
            <person name="Goldberg J."/>
            <person name="Griggs A."/>
            <person name="Gujja S."/>
            <person name="Heilman E."/>
            <person name="Heiman D."/>
            <person name="Hepburn T."/>
            <person name="Howarth C."/>
            <person name="Jen D."/>
            <person name="Larson L."/>
            <person name="Lewis B."/>
            <person name="Mehta T."/>
            <person name="Park D."/>
            <person name="Pearson M."/>
            <person name="Roberts A."/>
            <person name="Saif S."/>
            <person name="Shea T."/>
            <person name="Shenoy N."/>
            <person name="Sisk P."/>
            <person name="Stolte C."/>
            <person name="Sykes S."/>
            <person name="Thomson T."/>
            <person name="Walk T."/>
            <person name="White J."/>
            <person name="Yandava C."/>
            <person name="Izard J."/>
            <person name="Baranova O.V."/>
            <person name="Blanton J.M."/>
            <person name="Tanner A.C."/>
            <person name="Dewhirst F.E."/>
            <person name="Haas B."/>
            <person name="Nusbaum C."/>
            <person name="Birren B."/>
        </authorList>
    </citation>
    <scope>NUCLEOTIDE SEQUENCE [LARGE SCALE GENOMIC DNA]</scope>
    <source>
        <strain evidence="1">1-1 BBBD Race 1</strain>
    </source>
</reference>
<reference evidence="2 3" key="3">
    <citation type="journal article" date="2017" name="G3 (Bethesda)">
        <title>Comparative analysis highlights variable genome content of wheat rusts and divergence of the mating loci.</title>
        <authorList>
            <person name="Cuomo C.A."/>
            <person name="Bakkeren G."/>
            <person name="Khalil H.B."/>
            <person name="Panwar V."/>
            <person name="Joly D."/>
            <person name="Linning R."/>
            <person name="Sakthikumar S."/>
            <person name="Song X."/>
            <person name="Adiconis X."/>
            <person name="Fan L."/>
            <person name="Goldberg J.M."/>
            <person name="Levin J.Z."/>
            <person name="Young S."/>
            <person name="Zeng Q."/>
            <person name="Anikster Y."/>
            <person name="Bruce M."/>
            <person name="Wang M."/>
            <person name="Yin C."/>
            <person name="McCallum B."/>
            <person name="Szabo L.J."/>
            <person name="Hulbert S."/>
            <person name="Chen X."/>
            <person name="Fellers J.P."/>
        </authorList>
    </citation>
    <scope>NUCLEOTIDE SEQUENCE</scope>
    <source>
        <strain evidence="2">isolate 1-1 / race 1 (BBBD)</strain>
        <strain evidence="3">Isolate 1-1 / race 1 (BBBD)</strain>
    </source>
</reference>
<proteinExistence type="predicted"/>
<dbReference type="AlphaFoldDB" id="A0A180GLH0"/>
<dbReference type="Proteomes" id="UP000005240">
    <property type="component" value="Unassembled WGS sequence"/>
</dbReference>
<gene>
    <name evidence="1" type="ORF">PTTG_27370</name>
</gene>
<name>A0A180GLH0_PUCT1</name>
<keyword evidence="3" id="KW-1185">Reference proteome</keyword>
<evidence type="ECO:0000313" key="3">
    <source>
        <dbReference type="Proteomes" id="UP000005240"/>
    </source>
</evidence>
<protein>
    <submittedName>
        <fullName evidence="1 2">Uncharacterized protein</fullName>
    </submittedName>
</protein>
<evidence type="ECO:0000313" key="1">
    <source>
        <dbReference type="EMBL" id="OAV93318.1"/>
    </source>
</evidence>
<reference evidence="1" key="2">
    <citation type="submission" date="2016-05" db="EMBL/GenBank/DDBJ databases">
        <title>Comparative analysis highlights variable genome content of wheat rusts and divergence of the mating loci.</title>
        <authorList>
            <person name="Cuomo C.A."/>
            <person name="Bakkeren G."/>
            <person name="Szabo L."/>
            <person name="Khalil H."/>
            <person name="Joly D."/>
            <person name="Goldberg J."/>
            <person name="Young S."/>
            <person name="Zeng Q."/>
            <person name="Fellers J."/>
        </authorList>
    </citation>
    <scope>NUCLEOTIDE SEQUENCE [LARGE SCALE GENOMIC DNA]</scope>
    <source>
        <strain evidence="1">1-1 BBBD Race 1</strain>
    </source>
</reference>
<dbReference type="VEuPathDB" id="FungiDB:PTTG_27370"/>
<evidence type="ECO:0000313" key="2">
    <source>
        <dbReference type="EnsemblFungi" id="PTTG_27370-t43_1-p1"/>
    </source>
</evidence>
<reference evidence="2" key="4">
    <citation type="submission" date="2025-05" db="UniProtKB">
        <authorList>
            <consortium name="EnsemblFungi"/>
        </authorList>
    </citation>
    <scope>IDENTIFICATION</scope>
    <source>
        <strain evidence="2">isolate 1-1 / race 1 (BBBD)</strain>
    </source>
</reference>
<organism evidence="1">
    <name type="scientific">Puccinia triticina (isolate 1-1 / race 1 (BBBD))</name>
    <name type="common">Brown leaf rust fungus</name>
    <dbReference type="NCBI Taxonomy" id="630390"/>
    <lineage>
        <taxon>Eukaryota</taxon>
        <taxon>Fungi</taxon>
        <taxon>Dikarya</taxon>
        <taxon>Basidiomycota</taxon>
        <taxon>Pucciniomycotina</taxon>
        <taxon>Pucciniomycetes</taxon>
        <taxon>Pucciniales</taxon>
        <taxon>Pucciniaceae</taxon>
        <taxon>Puccinia</taxon>
    </lineage>
</organism>
<dbReference type="EMBL" id="ADAS02000052">
    <property type="protein sequence ID" value="OAV93318.1"/>
    <property type="molecule type" value="Genomic_DNA"/>
</dbReference>